<gene>
    <name evidence="1" type="ORF">HMPREF9442_02392</name>
</gene>
<evidence type="ECO:0000313" key="2">
    <source>
        <dbReference type="Proteomes" id="UP000005546"/>
    </source>
</evidence>
<accession>F3QVT9</accession>
<reference evidence="1 2" key="1">
    <citation type="submission" date="2011-02" db="EMBL/GenBank/DDBJ databases">
        <authorList>
            <person name="Weinstock G."/>
            <person name="Sodergren E."/>
            <person name="Clifton S."/>
            <person name="Fulton L."/>
            <person name="Fulton B."/>
            <person name="Courtney L."/>
            <person name="Fronick C."/>
            <person name="Harrison M."/>
            <person name="Strong C."/>
            <person name="Farmer C."/>
            <person name="Delahaunty K."/>
            <person name="Markovic C."/>
            <person name="Hall O."/>
            <person name="Minx P."/>
            <person name="Tomlinson C."/>
            <person name="Mitreva M."/>
            <person name="Hou S."/>
            <person name="Chen J."/>
            <person name="Wollam A."/>
            <person name="Pepin K.H."/>
            <person name="Johnson M."/>
            <person name="Bhonagiri V."/>
            <person name="Zhang X."/>
            <person name="Suruliraj S."/>
            <person name="Warren W."/>
            <person name="Chinwalla A."/>
            <person name="Mardis E.R."/>
            <person name="Wilson R.K."/>
        </authorList>
    </citation>
    <scope>NUCLEOTIDE SEQUENCE [LARGE SCALE GENOMIC DNA]</scope>
    <source>
        <strain evidence="1 2">YIT 11841</strain>
    </source>
</reference>
<dbReference type="AlphaFoldDB" id="F3QVT9"/>
<dbReference type="HOGENOM" id="CLU_972704_0_0_10"/>
<name>F3QVT9_9BACT</name>
<protein>
    <submittedName>
        <fullName evidence="1">Conserved domain protein</fullName>
    </submittedName>
</protein>
<organism evidence="1 2">
    <name type="scientific">Paraprevotella xylaniphila YIT 11841</name>
    <dbReference type="NCBI Taxonomy" id="762982"/>
    <lineage>
        <taxon>Bacteria</taxon>
        <taxon>Pseudomonadati</taxon>
        <taxon>Bacteroidota</taxon>
        <taxon>Bacteroidia</taxon>
        <taxon>Bacteroidales</taxon>
        <taxon>Prevotellaceae</taxon>
        <taxon>Paraprevotella</taxon>
    </lineage>
</organism>
<dbReference type="STRING" id="762982.HMPREF9442_02392"/>
<keyword evidence="2" id="KW-1185">Reference proteome</keyword>
<evidence type="ECO:0000313" key="1">
    <source>
        <dbReference type="EMBL" id="EGG52532.1"/>
    </source>
</evidence>
<dbReference type="RefSeq" id="WP_008628298.1">
    <property type="nucleotide sequence ID" value="NZ_GL883867.1"/>
</dbReference>
<comment type="caution">
    <text evidence="1">The sequence shown here is derived from an EMBL/GenBank/DDBJ whole genome shotgun (WGS) entry which is preliminary data.</text>
</comment>
<dbReference type="Proteomes" id="UP000005546">
    <property type="component" value="Unassembled WGS sequence"/>
</dbReference>
<sequence>MEKKLEILKLSIPAISELSARKLLGGDGYGFPNEDELPKDWGNNPLDEVIETEKQSNGWNNINPERDEDWHQENDWDMDESLDDGFENDTTETEDIQAHEENLLKNTIEKLPQTLKDFIKSSHLVIKIDLTLNKGGEYNKKNNTISLINGEKDGLVRELIHAYQAHLGTAETGKNHATTEFQERAFGDLMAYIDTLTGIRGYTCKTVNPEDELKWDGFIQNEVLDKNGVVNLDVWEKEVTNYFDEYQERYEGDPKYDGSFNKDFDFHWNEFFDLFGVEYKTEQKQQ</sequence>
<proteinExistence type="predicted"/>
<dbReference type="EMBL" id="AFBR01000067">
    <property type="protein sequence ID" value="EGG52532.1"/>
    <property type="molecule type" value="Genomic_DNA"/>
</dbReference>